<dbReference type="InterPro" id="IPR003488">
    <property type="entry name" value="DprA"/>
</dbReference>
<dbReference type="PANTHER" id="PTHR43022:SF1">
    <property type="entry name" value="PROTEIN SMF"/>
    <property type="match status" value="1"/>
</dbReference>
<comment type="similarity">
    <text evidence="1">Belongs to the DprA/Smf family.</text>
</comment>
<dbReference type="Pfam" id="PF02481">
    <property type="entry name" value="DNA_processg_A"/>
    <property type="match status" value="1"/>
</dbReference>
<dbReference type="SUPFAM" id="SSF102405">
    <property type="entry name" value="MCP/YpsA-like"/>
    <property type="match status" value="1"/>
</dbReference>
<gene>
    <name evidence="3" type="ORF">SDC9_126572</name>
</gene>
<evidence type="ECO:0000313" key="3">
    <source>
        <dbReference type="EMBL" id="MPM79534.1"/>
    </source>
</evidence>
<proteinExistence type="inferred from homology"/>
<dbReference type="Gene3D" id="3.40.50.450">
    <property type="match status" value="1"/>
</dbReference>
<accession>A0A645CRL2</accession>
<feature type="domain" description="Smf/DprA SLOG" evidence="2">
    <location>
        <begin position="2"/>
        <end position="148"/>
    </location>
</feature>
<sequence>MAGLTIISGGARGIDTAAHKGALKTDGKTIAVLGCGIDVIYPYENAELFKQISKNGAIITEFPPGTEPLAKNFPTRNRIISGFAQGILVVEAARKSGAMITAEFAIDEGREVYCIPGSIFSPTSVGTHSLIKQGAKLVQRPEDILEDFHLLSQKQPKEKCEMPDLFSGMSEDCEIVTNKVLTVLNFNEAKTLEEIVAASGLPLNVISSVLLNLQVNGYVAEQIGKRYIRL</sequence>
<dbReference type="NCBIfam" id="TIGR00732">
    <property type="entry name" value="dprA"/>
    <property type="match status" value="1"/>
</dbReference>
<dbReference type="EMBL" id="VSSQ01029405">
    <property type="protein sequence ID" value="MPM79534.1"/>
    <property type="molecule type" value="Genomic_DNA"/>
</dbReference>
<dbReference type="InterPro" id="IPR057666">
    <property type="entry name" value="DrpA_SLOG"/>
</dbReference>
<comment type="caution">
    <text evidence="3">The sequence shown here is derived from an EMBL/GenBank/DDBJ whole genome shotgun (WGS) entry which is preliminary data.</text>
</comment>
<dbReference type="PANTHER" id="PTHR43022">
    <property type="entry name" value="PROTEIN SMF"/>
    <property type="match status" value="1"/>
</dbReference>
<dbReference type="InterPro" id="IPR036388">
    <property type="entry name" value="WH-like_DNA-bd_sf"/>
</dbReference>
<evidence type="ECO:0000256" key="1">
    <source>
        <dbReference type="ARBA" id="ARBA00006525"/>
    </source>
</evidence>
<evidence type="ECO:0000259" key="2">
    <source>
        <dbReference type="Pfam" id="PF02481"/>
    </source>
</evidence>
<dbReference type="GO" id="GO:0009294">
    <property type="term" value="P:DNA-mediated transformation"/>
    <property type="evidence" value="ECO:0007669"/>
    <property type="project" value="InterPro"/>
</dbReference>
<dbReference type="AlphaFoldDB" id="A0A645CRL2"/>
<reference evidence="3" key="1">
    <citation type="submission" date="2019-08" db="EMBL/GenBank/DDBJ databases">
        <authorList>
            <person name="Kucharzyk K."/>
            <person name="Murdoch R.W."/>
            <person name="Higgins S."/>
            <person name="Loffler F."/>
        </authorList>
    </citation>
    <scope>NUCLEOTIDE SEQUENCE</scope>
</reference>
<protein>
    <recommendedName>
        <fullName evidence="2">Smf/DprA SLOG domain-containing protein</fullName>
    </recommendedName>
</protein>
<name>A0A645CRL2_9ZZZZ</name>
<dbReference type="Gene3D" id="1.10.10.10">
    <property type="entry name" value="Winged helix-like DNA-binding domain superfamily/Winged helix DNA-binding domain"/>
    <property type="match status" value="1"/>
</dbReference>
<organism evidence="3">
    <name type="scientific">bioreactor metagenome</name>
    <dbReference type="NCBI Taxonomy" id="1076179"/>
    <lineage>
        <taxon>unclassified sequences</taxon>
        <taxon>metagenomes</taxon>
        <taxon>ecological metagenomes</taxon>
    </lineage>
</organism>